<keyword evidence="5" id="KW-0862">Zinc</keyword>
<sequence length="368" mass="40534">MELAVSMRVGLVGRRPAMTPRAVDGGSDVKAFFHPSQDKHIPRSYLSRGQMRAPLELPERTGHILEGLRTLDISVETPSDHGMQAIARVHDMGYLRFLESAHRRWKAIPDDWGDEVMSNVFVRSPNPMKGILAEAARYLADGSCPIGEHTFEAAYWSAQTALSASDELLRGAKRAYAVCRPPGHHARRDAAGGFCYLNNAAIAAEALKAQYPRIAILDPDMHHGQGIQEIFYDRDDVLYISIHGDPTNFYPVVSGHEEERGAGAGEGYNINLPMPHGSPEATYFQRLEEAAHAIELYAPDALIVTLGFDIYKDDPQNKAAVSSPGFNRMGRTLAELALPTLIIQEGGYHMATLAQNTREFFTGLGDPR</sequence>
<dbReference type="AlphaFoldDB" id="Q0A9W4"/>
<dbReference type="GO" id="GO:0046872">
    <property type="term" value="F:metal ion binding"/>
    <property type="evidence" value="ECO:0007669"/>
    <property type="project" value="UniProtKB-KW"/>
</dbReference>
<dbReference type="SUPFAM" id="SSF52768">
    <property type="entry name" value="Arginase/deacetylase"/>
    <property type="match status" value="1"/>
</dbReference>
<feature type="domain" description="Histone deacetylase" evidence="6">
    <location>
        <begin position="57"/>
        <end position="363"/>
    </location>
</feature>
<dbReference type="PANTHER" id="PTHR10625:SF17">
    <property type="entry name" value="HISTONE DEACETYLASE 8"/>
    <property type="match status" value="1"/>
</dbReference>
<keyword evidence="4" id="KW-0378">Hydrolase</keyword>
<dbReference type="InterPro" id="IPR023801">
    <property type="entry name" value="His_deacetylse_dom"/>
</dbReference>
<dbReference type="eggNOG" id="COG0123">
    <property type="taxonomic scope" value="Bacteria"/>
</dbReference>
<dbReference type="InterPro" id="IPR023696">
    <property type="entry name" value="Ureohydrolase_dom_sf"/>
</dbReference>
<evidence type="ECO:0000256" key="5">
    <source>
        <dbReference type="ARBA" id="ARBA00022833"/>
    </source>
</evidence>
<evidence type="ECO:0000256" key="1">
    <source>
        <dbReference type="ARBA" id="ARBA00001947"/>
    </source>
</evidence>
<organism evidence="7 8">
    <name type="scientific">Alkalilimnicola ehrlichii (strain ATCC BAA-1101 / DSM 17681 / MLHE-1)</name>
    <dbReference type="NCBI Taxonomy" id="187272"/>
    <lineage>
        <taxon>Bacteria</taxon>
        <taxon>Pseudomonadati</taxon>
        <taxon>Pseudomonadota</taxon>
        <taxon>Gammaproteobacteria</taxon>
        <taxon>Chromatiales</taxon>
        <taxon>Ectothiorhodospiraceae</taxon>
        <taxon>Alkalilimnicola</taxon>
    </lineage>
</organism>
<dbReference type="GO" id="GO:0016787">
    <property type="term" value="F:hydrolase activity"/>
    <property type="evidence" value="ECO:0007669"/>
    <property type="project" value="UniProtKB-KW"/>
</dbReference>
<keyword evidence="3" id="KW-0479">Metal-binding</keyword>
<evidence type="ECO:0000313" key="8">
    <source>
        <dbReference type="Proteomes" id="UP000001962"/>
    </source>
</evidence>
<proteinExistence type="inferred from homology"/>
<dbReference type="HOGENOM" id="CLU_007727_8_3_6"/>
<evidence type="ECO:0000256" key="4">
    <source>
        <dbReference type="ARBA" id="ARBA00022801"/>
    </source>
</evidence>
<dbReference type="GO" id="GO:0040029">
    <property type="term" value="P:epigenetic regulation of gene expression"/>
    <property type="evidence" value="ECO:0007669"/>
    <property type="project" value="TreeGrafter"/>
</dbReference>
<dbReference type="KEGG" id="aeh:Mlg_1020"/>
<dbReference type="Pfam" id="PF00850">
    <property type="entry name" value="Hist_deacetyl"/>
    <property type="match status" value="1"/>
</dbReference>
<dbReference type="InterPro" id="IPR000286">
    <property type="entry name" value="HDACs"/>
</dbReference>
<protein>
    <submittedName>
        <fullName evidence="7">Histone deacetylase superfamily</fullName>
    </submittedName>
</protein>
<evidence type="ECO:0000256" key="3">
    <source>
        <dbReference type="ARBA" id="ARBA00022723"/>
    </source>
</evidence>
<comment type="similarity">
    <text evidence="2">Belongs to the histone deacetylase family.</text>
</comment>
<evidence type="ECO:0000313" key="7">
    <source>
        <dbReference type="EMBL" id="ABI56373.1"/>
    </source>
</evidence>
<name>Q0A9W4_ALKEH</name>
<dbReference type="InterPro" id="IPR037138">
    <property type="entry name" value="His_deacetylse_dom_sf"/>
</dbReference>
<reference evidence="8" key="1">
    <citation type="submission" date="2006-08" db="EMBL/GenBank/DDBJ databases">
        <title>Complete sequence of Alkalilimnicola ehrilichei MLHE-1.</title>
        <authorList>
            <person name="Copeland A."/>
            <person name="Lucas S."/>
            <person name="Lapidus A."/>
            <person name="Barry K."/>
            <person name="Detter J.C."/>
            <person name="Glavina del Rio T."/>
            <person name="Hammon N."/>
            <person name="Israni S."/>
            <person name="Dalin E."/>
            <person name="Tice H."/>
            <person name="Pitluck S."/>
            <person name="Sims D."/>
            <person name="Brettin T."/>
            <person name="Bruce D."/>
            <person name="Han C."/>
            <person name="Tapia R."/>
            <person name="Gilna P."/>
            <person name="Schmutz J."/>
            <person name="Larimer F."/>
            <person name="Land M."/>
            <person name="Hauser L."/>
            <person name="Kyrpides N."/>
            <person name="Mikhailova N."/>
            <person name="Oremland R.S."/>
            <person name="Hoeft S.E."/>
            <person name="Switzer-Blum J."/>
            <person name="Kulp T."/>
            <person name="King G."/>
            <person name="Tabita R."/>
            <person name="Witte B."/>
            <person name="Santini J.M."/>
            <person name="Basu P."/>
            <person name="Hollibaugh J.T."/>
            <person name="Xie G."/>
            <person name="Stolz J.F."/>
            <person name="Richardson P."/>
        </authorList>
    </citation>
    <scope>NUCLEOTIDE SEQUENCE [LARGE SCALE GENOMIC DNA]</scope>
    <source>
        <strain evidence="8">ATCC BAA-1101 / DSM 17681 / MLHE-1</strain>
    </source>
</reference>
<dbReference type="PRINTS" id="PR01270">
    <property type="entry name" value="HDASUPER"/>
</dbReference>
<comment type="cofactor">
    <cofactor evidence="1">
        <name>Zn(2+)</name>
        <dbReference type="ChEBI" id="CHEBI:29105"/>
    </cofactor>
</comment>
<gene>
    <name evidence="7" type="ordered locus">Mlg_1020</name>
</gene>
<evidence type="ECO:0000259" key="6">
    <source>
        <dbReference type="Pfam" id="PF00850"/>
    </source>
</evidence>
<dbReference type="CDD" id="cd10001">
    <property type="entry name" value="HDAC_classII_APAH"/>
    <property type="match status" value="1"/>
</dbReference>
<dbReference type="EMBL" id="CP000453">
    <property type="protein sequence ID" value="ABI56373.1"/>
    <property type="molecule type" value="Genomic_DNA"/>
</dbReference>
<dbReference type="GO" id="GO:0004407">
    <property type="term" value="F:histone deacetylase activity"/>
    <property type="evidence" value="ECO:0007669"/>
    <property type="project" value="TreeGrafter"/>
</dbReference>
<dbReference type="Gene3D" id="3.40.800.20">
    <property type="entry name" value="Histone deacetylase domain"/>
    <property type="match status" value="1"/>
</dbReference>
<evidence type="ECO:0000256" key="2">
    <source>
        <dbReference type="ARBA" id="ARBA00005947"/>
    </source>
</evidence>
<dbReference type="PANTHER" id="PTHR10625">
    <property type="entry name" value="HISTONE DEACETYLASE HDAC1-RELATED"/>
    <property type="match status" value="1"/>
</dbReference>
<keyword evidence="8" id="KW-1185">Reference proteome</keyword>
<dbReference type="Proteomes" id="UP000001962">
    <property type="component" value="Chromosome"/>
</dbReference>
<accession>Q0A9W4</accession>